<feature type="domain" description="Beta-lactamase class A catalytic" evidence="7">
    <location>
        <begin position="41"/>
        <end position="268"/>
    </location>
</feature>
<reference evidence="8 9" key="1">
    <citation type="submission" date="2018-05" db="EMBL/GenBank/DDBJ databases">
        <title>Genomic Encyclopedia of Archaeal and Bacterial Type Strains, Phase II (KMG-II): from individual species to whole genera.</title>
        <authorList>
            <person name="Goeker M."/>
        </authorList>
    </citation>
    <scope>NUCLEOTIDE SEQUENCE [LARGE SCALE GENOMIC DNA]</scope>
    <source>
        <strain evidence="8 9">DSM 22214</strain>
    </source>
</reference>
<dbReference type="EC" id="3.5.2.6" evidence="3 6"/>
<dbReference type="NCBIfam" id="NF033103">
    <property type="entry name" value="bla_class_A"/>
    <property type="match status" value="1"/>
</dbReference>
<dbReference type="Proteomes" id="UP000245489">
    <property type="component" value="Unassembled WGS sequence"/>
</dbReference>
<evidence type="ECO:0000259" key="7">
    <source>
        <dbReference type="Pfam" id="PF13354"/>
    </source>
</evidence>
<evidence type="ECO:0000256" key="6">
    <source>
        <dbReference type="RuleBase" id="RU361140"/>
    </source>
</evidence>
<dbReference type="OrthoDB" id="9772863at2"/>
<dbReference type="NCBIfam" id="NF012099">
    <property type="entry name" value="SubclassA2"/>
    <property type="match status" value="1"/>
</dbReference>
<dbReference type="SUPFAM" id="SSF56601">
    <property type="entry name" value="beta-lactamase/transpeptidase-like"/>
    <property type="match status" value="1"/>
</dbReference>
<evidence type="ECO:0000313" key="8">
    <source>
        <dbReference type="EMBL" id="PWK29325.1"/>
    </source>
</evidence>
<dbReference type="PRINTS" id="PR00118">
    <property type="entry name" value="BLACTAMASEA"/>
</dbReference>
<dbReference type="PANTHER" id="PTHR35333">
    <property type="entry name" value="BETA-LACTAMASE"/>
    <property type="match status" value="1"/>
</dbReference>
<proteinExistence type="inferred from homology"/>
<keyword evidence="9" id="KW-1185">Reference proteome</keyword>
<evidence type="ECO:0000256" key="3">
    <source>
        <dbReference type="ARBA" id="ARBA00012865"/>
    </source>
</evidence>
<organism evidence="8 9">
    <name type="scientific">Arcicella aurantiaca</name>
    <dbReference type="NCBI Taxonomy" id="591202"/>
    <lineage>
        <taxon>Bacteria</taxon>
        <taxon>Pseudomonadati</taxon>
        <taxon>Bacteroidota</taxon>
        <taxon>Cytophagia</taxon>
        <taxon>Cytophagales</taxon>
        <taxon>Flectobacillaceae</taxon>
        <taxon>Arcicella</taxon>
    </lineage>
</organism>
<dbReference type="PANTHER" id="PTHR35333:SF3">
    <property type="entry name" value="BETA-LACTAMASE-TYPE TRANSPEPTIDASE FOLD CONTAINING PROTEIN"/>
    <property type="match status" value="1"/>
</dbReference>
<dbReference type="PROSITE" id="PS00146">
    <property type="entry name" value="BETA_LACTAMASE_A"/>
    <property type="match status" value="1"/>
</dbReference>
<dbReference type="InterPro" id="IPR045155">
    <property type="entry name" value="Beta-lactam_cat"/>
</dbReference>
<dbReference type="InterPro" id="IPR023650">
    <property type="entry name" value="Beta-lactam_class-A_AS"/>
</dbReference>
<name>A0A316EG94_9BACT</name>
<dbReference type="Pfam" id="PF13354">
    <property type="entry name" value="Beta-lactamase2"/>
    <property type="match status" value="1"/>
</dbReference>
<evidence type="ECO:0000256" key="5">
    <source>
        <dbReference type="ARBA" id="ARBA00023251"/>
    </source>
</evidence>
<dbReference type="GO" id="GO:0008800">
    <property type="term" value="F:beta-lactamase activity"/>
    <property type="evidence" value="ECO:0007669"/>
    <property type="project" value="UniProtKB-UniRule"/>
</dbReference>
<evidence type="ECO:0000256" key="4">
    <source>
        <dbReference type="ARBA" id="ARBA00022801"/>
    </source>
</evidence>
<dbReference type="InterPro" id="IPR000871">
    <property type="entry name" value="Beta-lactam_class-A"/>
</dbReference>
<dbReference type="Gene3D" id="3.40.710.10">
    <property type="entry name" value="DD-peptidase/beta-lactamase superfamily"/>
    <property type="match status" value="1"/>
</dbReference>
<dbReference type="RefSeq" id="WP_109740954.1">
    <property type="nucleotide sequence ID" value="NZ_QGGO01000001.1"/>
</dbReference>
<keyword evidence="4 6" id="KW-0378">Hydrolase</keyword>
<gene>
    <name evidence="8" type="ORF">LV89_00165</name>
</gene>
<accession>A0A316EG94</accession>
<dbReference type="EMBL" id="QGGO01000001">
    <property type="protein sequence ID" value="PWK29325.1"/>
    <property type="molecule type" value="Genomic_DNA"/>
</dbReference>
<dbReference type="InterPro" id="IPR012338">
    <property type="entry name" value="Beta-lactam/transpept-like"/>
</dbReference>
<comment type="caution">
    <text evidence="8">The sequence shown here is derived from an EMBL/GenBank/DDBJ whole genome shotgun (WGS) entry which is preliminary data.</text>
</comment>
<keyword evidence="5 6" id="KW-0046">Antibiotic resistance</keyword>
<evidence type="ECO:0000256" key="1">
    <source>
        <dbReference type="ARBA" id="ARBA00001526"/>
    </source>
</evidence>
<dbReference type="GO" id="GO:0046677">
    <property type="term" value="P:response to antibiotic"/>
    <property type="evidence" value="ECO:0007669"/>
    <property type="project" value="UniProtKB-UniRule"/>
</dbReference>
<dbReference type="GO" id="GO:0030655">
    <property type="term" value="P:beta-lactam antibiotic catabolic process"/>
    <property type="evidence" value="ECO:0007669"/>
    <property type="project" value="InterPro"/>
</dbReference>
<protein>
    <recommendedName>
        <fullName evidence="3 6">Beta-lactamase</fullName>
        <ecNumber evidence="3 6">3.5.2.6</ecNumber>
    </recommendedName>
</protein>
<evidence type="ECO:0000313" key="9">
    <source>
        <dbReference type="Proteomes" id="UP000245489"/>
    </source>
</evidence>
<sequence length="298" mass="33571">MKKNLLFWLILFQCKAISFSQHTILREKIATIIKSKNAKIGVSVLNLSNGDTLTFNKTHHFPMQSVYKFHLALAILNQVDKKKFSLNQPIFVSKADLRPDTWSPLRDKYPEGNISIPLSEIIAYTVSQSDNNGCDRLFRLMGGAIKANEYIHKIGVKDVNIVATEEEMQKDWQVQYTNWSTPAAATKLLQKFYQQGIMSKNSQDFLWKVMVETTTGPNKIRGLLPKDATVAHKTGFSGKNEEGLTGATNDIGIVILPNGKALAIALFVSNSTETELTNDRIMADITKVVWDYYDLKRP</sequence>
<dbReference type="AlphaFoldDB" id="A0A316EG94"/>
<comment type="similarity">
    <text evidence="2 6">Belongs to the class-A beta-lactamase family.</text>
</comment>
<evidence type="ECO:0000256" key="2">
    <source>
        <dbReference type="ARBA" id="ARBA00009009"/>
    </source>
</evidence>
<comment type="catalytic activity">
    <reaction evidence="1 6">
        <text>a beta-lactam + H2O = a substituted beta-amino acid</text>
        <dbReference type="Rhea" id="RHEA:20401"/>
        <dbReference type="ChEBI" id="CHEBI:15377"/>
        <dbReference type="ChEBI" id="CHEBI:35627"/>
        <dbReference type="ChEBI" id="CHEBI:140347"/>
        <dbReference type="EC" id="3.5.2.6"/>
    </reaction>
</comment>